<accession>A0A286NUQ8</accession>
<dbReference type="InterPro" id="IPR007016">
    <property type="entry name" value="O-antigen_ligase-rel_domated"/>
</dbReference>
<keyword evidence="3 5" id="KW-1133">Transmembrane helix</keyword>
<gene>
    <name evidence="7" type="ORF">MEBOL_000149</name>
</gene>
<organism evidence="7 8">
    <name type="scientific">Melittangium boletus DSM 14713</name>
    <dbReference type="NCBI Taxonomy" id="1294270"/>
    <lineage>
        <taxon>Bacteria</taxon>
        <taxon>Pseudomonadati</taxon>
        <taxon>Myxococcota</taxon>
        <taxon>Myxococcia</taxon>
        <taxon>Myxococcales</taxon>
        <taxon>Cystobacterineae</taxon>
        <taxon>Archangiaceae</taxon>
        <taxon>Melittangium</taxon>
    </lineage>
</organism>
<evidence type="ECO:0000256" key="4">
    <source>
        <dbReference type="ARBA" id="ARBA00023136"/>
    </source>
</evidence>
<dbReference type="OrthoDB" id="9772644at2"/>
<keyword evidence="2 5" id="KW-0812">Transmembrane</keyword>
<dbReference type="Proteomes" id="UP000217289">
    <property type="component" value="Chromosome"/>
</dbReference>
<evidence type="ECO:0000313" key="8">
    <source>
        <dbReference type="Proteomes" id="UP000217289"/>
    </source>
</evidence>
<name>A0A286NUQ8_9BACT</name>
<feature type="transmembrane region" description="Helical" evidence="5">
    <location>
        <begin position="71"/>
        <end position="89"/>
    </location>
</feature>
<dbReference type="GO" id="GO:0016020">
    <property type="term" value="C:membrane"/>
    <property type="evidence" value="ECO:0007669"/>
    <property type="project" value="UniProtKB-SubCell"/>
</dbReference>
<evidence type="ECO:0000256" key="1">
    <source>
        <dbReference type="ARBA" id="ARBA00004141"/>
    </source>
</evidence>
<proteinExistence type="predicted"/>
<feature type="transmembrane region" description="Helical" evidence="5">
    <location>
        <begin position="169"/>
        <end position="185"/>
    </location>
</feature>
<feature type="transmembrane region" description="Helical" evidence="5">
    <location>
        <begin position="39"/>
        <end position="59"/>
    </location>
</feature>
<reference evidence="7 8" key="1">
    <citation type="submission" date="2017-06" db="EMBL/GenBank/DDBJ databases">
        <authorList>
            <person name="Kim H.J."/>
            <person name="Triplett B.A."/>
        </authorList>
    </citation>
    <scope>NUCLEOTIDE SEQUENCE [LARGE SCALE GENOMIC DNA]</scope>
    <source>
        <strain evidence="7 8">DSM 14713</strain>
    </source>
</reference>
<dbReference type="PANTHER" id="PTHR37422:SF23">
    <property type="entry name" value="TEICHURONIC ACID BIOSYNTHESIS PROTEIN TUAE"/>
    <property type="match status" value="1"/>
</dbReference>
<feature type="transmembrane region" description="Helical" evidence="5">
    <location>
        <begin position="328"/>
        <end position="348"/>
    </location>
</feature>
<evidence type="ECO:0000313" key="7">
    <source>
        <dbReference type="EMBL" id="ATB26715.1"/>
    </source>
</evidence>
<protein>
    <submittedName>
        <fullName evidence="7">Exopolysaccharide biosynthesis protein ExoQ</fullName>
    </submittedName>
</protein>
<feature type="transmembrane region" description="Helical" evidence="5">
    <location>
        <begin position="121"/>
        <end position="140"/>
    </location>
</feature>
<dbReference type="InterPro" id="IPR051533">
    <property type="entry name" value="WaaL-like"/>
</dbReference>
<dbReference type="RefSeq" id="WP_095975619.1">
    <property type="nucleotide sequence ID" value="NZ_CP022163.1"/>
</dbReference>
<dbReference type="Pfam" id="PF04932">
    <property type="entry name" value="Wzy_C"/>
    <property type="match status" value="1"/>
</dbReference>
<feature type="transmembrane region" description="Helical" evidence="5">
    <location>
        <begin position="192"/>
        <end position="209"/>
    </location>
</feature>
<dbReference type="EMBL" id="CP022163">
    <property type="protein sequence ID" value="ATB26715.1"/>
    <property type="molecule type" value="Genomic_DNA"/>
</dbReference>
<feature type="transmembrane region" description="Helical" evidence="5">
    <location>
        <begin position="95"/>
        <end position="114"/>
    </location>
</feature>
<keyword evidence="4 5" id="KW-0472">Membrane</keyword>
<evidence type="ECO:0000256" key="5">
    <source>
        <dbReference type="SAM" id="Phobius"/>
    </source>
</evidence>
<evidence type="ECO:0000256" key="3">
    <source>
        <dbReference type="ARBA" id="ARBA00022989"/>
    </source>
</evidence>
<keyword evidence="8" id="KW-1185">Reference proteome</keyword>
<dbReference type="AlphaFoldDB" id="A0A286NUQ8"/>
<feature type="transmembrane region" description="Helical" evidence="5">
    <location>
        <begin position="237"/>
        <end position="257"/>
    </location>
</feature>
<dbReference type="KEGG" id="mbd:MEBOL_000149"/>
<evidence type="ECO:0000259" key="6">
    <source>
        <dbReference type="Pfam" id="PF04932"/>
    </source>
</evidence>
<comment type="subcellular location">
    <subcellularLocation>
        <location evidence="1">Membrane</location>
        <topology evidence="1">Multi-pass membrane protein</topology>
    </subcellularLocation>
</comment>
<feature type="domain" description="O-antigen ligase-related" evidence="6">
    <location>
        <begin position="200"/>
        <end position="337"/>
    </location>
</feature>
<feature type="transmembrane region" description="Helical" evidence="5">
    <location>
        <begin position="12"/>
        <end position="33"/>
    </location>
</feature>
<feature type="transmembrane region" description="Helical" evidence="5">
    <location>
        <begin position="369"/>
        <end position="389"/>
    </location>
</feature>
<evidence type="ECO:0000256" key="2">
    <source>
        <dbReference type="ARBA" id="ARBA00022692"/>
    </source>
</evidence>
<sequence length="431" mass="46910">MELGDKAERRDVVAFYALTTFAALMYVLPQVWFPALAPLRLALLTSGLAAGFMALRRVGRAEPLYFDGIRGGALLCFSALAMASVAWSVNPEVSRFTAIELFKLTAIYLTLVNVITTPKRLAAVCGAVVLGSIVTSYGVIHEHFTGTAETLVEGYRAHWVEVYADPNRSAMNLAIIVPLAVAFVARKETGWLWRSVCLVSIVMAAVAIVFTYSRGGFIGLSVAMAVWALREKKRMRSVFLGIALALGFVIFAPKTFWERNETVTTFHQDASAMGRVYAWQVTSRISLDKPLLGVGAGSFRFAWPLYAPPEATRAYVAHNIFLDVIGELGWVGLLFFLVFAGSATGGAFEASRDSRMGWIARGLAASMTGYLICDLFSGYILSAHLYVLFGLAASAQRIAQGFEARVTEREQAEKRQALLTSGGWEGGNHAT</sequence>
<dbReference type="PANTHER" id="PTHR37422">
    <property type="entry name" value="TEICHURONIC ACID BIOSYNTHESIS PROTEIN TUAE"/>
    <property type="match status" value="1"/>
</dbReference>